<evidence type="ECO:0000259" key="8">
    <source>
        <dbReference type="Pfam" id="PF00078"/>
    </source>
</evidence>
<evidence type="ECO:0000256" key="3">
    <source>
        <dbReference type="ARBA" id="ARBA00022722"/>
    </source>
</evidence>
<evidence type="ECO:0000313" key="13">
    <source>
        <dbReference type="EMBL" id="GEU62796.1"/>
    </source>
</evidence>
<organism evidence="12">
    <name type="scientific">Tanacetum cinerariifolium</name>
    <name type="common">Dalmatian daisy</name>
    <name type="synonym">Chrysanthemum cinerariifolium</name>
    <dbReference type="NCBI Taxonomy" id="118510"/>
    <lineage>
        <taxon>Eukaryota</taxon>
        <taxon>Viridiplantae</taxon>
        <taxon>Streptophyta</taxon>
        <taxon>Embryophyta</taxon>
        <taxon>Tracheophyta</taxon>
        <taxon>Spermatophyta</taxon>
        <taxon>Magnoliopsida</taxon>
        <taxon>eudicotyledons</taxon>
        <taxon>Gunneridae</taxon>
        <taxon>Pentapetalae</taxon>
        <taxon>asterids</taxon>
        <taxon>campanulids</taxon>
        <taxon>Asterales</taxon>
        <taxon>Asteraceae</taxon>
        <taxon>Asteroideae</taxon>
        <taxon>Anthemideae</taxon>
        <taxon>Anthemidinae</taxon>
        <taxon>Tanacetum</taxon>
    </lineage>
</organism>
<feature type="domain" description="RNase H type-1" evidence="10">
    <location>
        <begin position="774"/>
        <end position="849"/>
    </location>
</feature>
<evidence type="ECO:0000256" key="6">
    <source>
        <dbReference type="ARBA" id="ARBA00022918"/>
    </source>
</evidence>
<dbReference type="SUPFAM" id="SSF53098">
    <property type="entry name" value="Ribonuclease H-like"/>
    <property type="match status" value="1"/>
</dbReference>
<dbReference type="InterPro" id="IPR012337">
    <property type="entry name" value="RNaseH-like_sf"/>
</dbReference>
<dbReference type="InterPro" id="IPR041373">
    <property type="entry name" value="RT_RNaseH"/>
</dbReference>
<feature type="compositionally biased region" description="Basic and acidic residues" evidence="7">
    <location>
        <begin position="403"/>
        <end position="414"/>
    </location>
</feature>
<evidence type="ECO:0000259" key="10">
    <source>
        <dbReference type="Pfam" id="PF13456"/>
    </source>
</evidence>
<proteinExistence type="predicted"/>
<dbReference type="EMBL" id="BKCJ010004735">
    <property type="protein sequence ID" value="GEU62796.1"/>
    <property type="molecule type" value="Genomic_DNA"/>
</dbReference>
<evidence type="ECO:0000256" key="2">
    <source>
        <dbReference type="ARBA" id="ARBA00022695"/>
    </source>
</evidence>
<dbReference type="EMBL" id="BKCJ010001438">
    <property type="protein sequence ID" value="GEU41443.1"/>
    <property type="molecule type" value="Genomic_DNA"/>
</dbReference>
<evidence type="ECO:0000256" key="1">
    <source>
        <dbReference type="ARBA" id="ARBA00022679"/>
    </source>
</evidence>
<dbReference type="InterPro" id="IPR000477">
    <property type="entry name" value="RT_dom"/>
</dbReference>
<dbReference type="InterPro" id="IPR005162">
    <property type="entry name" value="Retrotrans_gag_dom"/>
</dbReference>
<dbReference type="SUPFAM" id="SSF56672">
    <property type="entry name" value="DNA/RNA polymerases"/>
    <property type="match status" value="1"/>
</dbReference>
<dbReference type="GO" id="GO:0004523">
    <property type="term" value="F:RNA-DNA hybrid ribonuclease activity"/>
    <property type="evidence" value="ECO:0007669"/>
    <property type="project" value="InterPro"/>
</dbReference>
<evidence type="ECO:0000256" key="7">
    <source>
        <dbReference type="SAM" id="MobiDB-lite"/>
    </source>
</evidence>
<evidence type="ECO:0000313" key="12">
    <source>
        <dbReference type="EMBL" id="GEU41443.1"/>
    </source>
</evidence>
<dbReference type="Pfam" id="PF03732">
    <property type="entry name" value="Retrotrans_gag"/>
    <property type="match status" value="1"/>
</dbReference>
<dbReference type="Gene3D" id="3.30.420.10">
    <property type="entry name" value="Ribonuclease H-like superfamily/Ribonuclease H"/>
    <property type="match status" value="1"/>
</dbReference>
<protein>
    <recommendedName>
        <fullName evidence="14">Reverse transcriptase domain-containing protein</fullName>
    </recommendedName>
</protein>
<dbReference type="AlphaFoldDB" id="A0A6L2JWN0"/>
<dbReference type="Gene3D" id="3.10.10.10">
    <property type="entry name" value="HIV Type 1 Reverse Transcriptase, subunit A, domain 1"/>
    <property type="match status" value="1"/>
</dbReference>
<evidence type="ECO:0000256" key="4">
    <source>
        <dbReference type="ARBA" id="ARBA00022759"/>
    </source>
</evidence>
<keyword evidence="2" id="KW-0548">Nucleotidyltransferase</keyword>
<dbReference type="Pfam" id="PF13456">
    <property type="entry name" value="RVT_3"/>
    <property type="match status" value="1"/>
</dbReference>
<dbReference type="PANTHER" id="PTHR48475:SF2">
    <property type="entry name" value="RIBONUCLEASE H"/>
    <property type="match status" value="1"/>
</dbReference>
<feature type="domain" description="Reverse transcriptase" evidence="8">
    <location>
        <begin position="543"/>
        <end position="601"/>
    </location>
</feature>
<evidence type="ECO:0000259" key="9">
    <source>
        <dbReference type="Pfam" id="PF03732"/>
    </source>
</evidence>
<dbReference type="PANTHER" id="PTHR48475">
    <property type="entry name" value="RIBONUCLEASE H"/>
    <property type="match status" value="1"/>
</dbReference>
<evidence type="ECO:0008006" key="14">
    <source>
        <dbReference type="Google" id="ProtNLM"/>
    </source>
</evidence>
<dbReference type="Pfam" id="PF00078">
    <property type="entry name" value="RVT_1"/>
    <property type="match status" value="1"/>
</dbReference>
<keyword evidence="6" id="KW-0695">RNA-directed DNA polymerase</keyword>
<dbReference type="InterPro" id="IPR043128">
    <property type="entry name" value="Rev_trsase/Diguanyl_cyclase"/>
</dbReference>
<gene>
    <name evidence="12" type="ORF">Tci_013421</name>
    <name evidence="13" type="ORF">Tci_034774</name>
</gene>
<dbReference type="Gene3D" id="3.30.70.270">
    <property type="match status" value="1"/>
</dbReference>
<keyword evidence="1" id="KW-0808">Transferase</keyword>
<feature type="domain" description="Retrotransposon gag" evidence="9">
    <location>
        <begin position="103"/>
        <end position="175"/>
    </location>
</feature>
<reference evidence="12" key="1">
    <citation type="journal article" date="2019" name="Sci. Rep.">
        <title>Draft genome of Tanacetum cinerariifolium, the natural source of mosquito coil.</title>
        <authorList>
            <person name="Yamashiro T."/>
            <person name="Shiraishi A."/>
            <person name="Satake H."/>
            <person name="Nakayama K."/>
        </authorList>
    </citation>
    <scope>NUCLEOTIDE SEQUENCE</scope>
</reference>
<name>A0A6L2JWN0_TANCI</name>
<feature type="domain" description="Reverse transcriptase RNase H-like" evidence="11">
    <location>
        <begin position="649"/>
        <end position="715"/>
    </location>
</feature>
<accession>A0A6L2JWN0</accession>
<feature type="region of interest" description="Disordered" evidence="7">
    <location>
        <begin position="403"/>
        <end position="433"/>
    </location>
</feature>
<dbReference type="InterPro" id="IPR043502">
    <property type="entry name" value="DNA/RNA_pol_sf"/>
</dbReference>
<keyword evidence="5" id="KW-0378">Hydrolase</keyword>
<sequence>MAGPEGTDNREETPPPLMKEHIEGHVYALKSLIKSHNKENKGDPIRLDFETKDAEAQDHNIVKGKEVIYEDLRKPFKEARRTPLTHRIIEFIEEWPMPVWFRMFQQTLDGSARGWFKRLSPDSINEWADLREAFAARFSVRREYFKEPHEITKIIMKANKSLTAFKERLDDFVRSEEAYASTELPKEETRESHYKISFPSNEIDIWPLQNTCPRESRRDDYQNRHKERDTYCANRLRDAKPYILLRGERNTDRYCDYHQGKGHYTNKCIQLKKQLEMALESGKLNHLINIPITFPAIPAEDIFEEPLIVEAEVEGYMVRRVYIDEGSLVGVMFEHCFENLNPKIKAGLRETQTDLGGPFKDPPSHSLYHSRNDEVPNSKRGIYAGHLDTRHCEVQTVRKEANGQRRKSCGERRGGSYGGSISQPIIPESAGDHRSRTIRRKVVTNEVAEWVKAGIVHLVKYPTYISNPVLVKKRDGTWRMCIDFKNLNSACPKDYYPLPNIDCKVESVIEFKSRDILLYENAIRFEKYGHHIPKAGRLECPIPNKKEFGAYVDDMVIKSRDEKMLLANISETFDNLKKINMKLNPNKCSFGVEDGKFLGYMVTSKGIRANPRKTKALADLQSLRTLKEMQSLSGKLVDLNWFLAKSAERTLNEAKKNYALMDKLALALIHMTRRLRGYFEAHLIKVITDQPIKNDLNNTKTSRILAKYVVELGAYNITFILRNAVKGQVLADFLSEASEGEKEELYFRMPEVTSKKDNTRSWTLFTDEASSPKGSRAGLRIARQMNISNIKVKVDSKLVASQINRSYKASKDSMIKYMAKAKEYAFGFKSFSIKNIPRNMNQKADMLNKLASVAFNHLTK</sequence>
<evidence type="ECO:0000259" key="11">
    <source>
        <dbReference type="Pfam" id="PF17917"/>
    </source>
</evidence>
<keyword evidence="4" id="KW-0255">Endonuclease</keyword>
<dbReference type="GO" id="GO:0003676">
    <property type="term" value="F:nucleic acid binding"/>
    <property type="evidence" value="ECO:0007669"/>
    <property type="project" value="InterPro"/>
</dbReference>
<keyword evidence="3" id="KW-0540">Nuclease</keyword>
<dbReference type="InterPro" id="IPR002156">
    <property type="entry name" value="RNaseH_domain"/>
</dbReference>
<dbReference type="GO" id="GO:0003964">
    <property type="term" value="F:RNA-directed DNA polymerase activity"/>
    <property type="evidence" value="ECO:0007669"/>
    <property type="project" value="UniProtKB-KW"/>
</dbReference>
<dbReference type="InterPro" id="IPR036397">
    <property type="entry name" value="RNaseH_sf"/>
</dbReference>
<evidence type="ECO:0000256" key="5">
    <source>
        <dbReference type="ARBA" id="ARBA00022801"/>
    </source>
</evidence>
<dbReference type="Pfam" id="PF17917">
    <property type="entry name" value="RT_RNaseH"/>
    <property type="match status" value="1"/>
</dbReference>
<dbReference type="CDD" id="cd01647">
    <property type="entry name" value="RT_LTR"/>
    <property type="match status" value="1"/>
</dbReference>
<comment type="caution">
    <text evidence="12">The sequence shown here is derived from an EMBL/GenBank/DDBJ whole genome shotgun (WGS) entry which is preliminary data.</text>
</comment>